<evidence type="ECO:0000256" key="1">
    <source>
        <dbReference type="SAM" id="Coils"/>
    </source>
</evidence>
<feature type="coiled-coil region" evidence="1">
    <location>
        <begin position="93"/>
        <end position="141"/>
    </location>
</feature>
<comment type="caution">
    <text evidence="3">The sequence shown here is derived from an EMBL/GenBank/DDBJ whole genome shotgun (WGS) entry which is preliminary data.</text>
</comment>
<evidence type="ECO:0000313" key="4">
    <source>
        <dbReference type="Proteomes" id="UP000594638"/>
    </source>
</evidence>
<feature type="compositionally biased region" description="Basic and acidic residues" evidence="2">
    <location>
        <begin position="23"/>
        <end position="37"/>
    </location>
</feature>
<gene>
    <name evidence="3" type="ORF">OLEA9_A044849</name>
</gene>
<evidence type="ECO:0000313" key="3">
    <source>
        <dbReference type="EMBL" id="CAA2951274.1"/>
    </source>
</evidence>
<sequence>MDELARQSKLNPPPPPKKKREGKGKGKEKVEPSRDVSLKKSIEAEPISAEVQLATSLCYKYWMEKYFNCVETCDAMDMMEVGLAMHASSQGFFVNVQMDMRRLQKANREFERKTFEVVADAQKLKDEIAMAEEALEASKLTHAELESIVEQLT</sequence>
<accession>A0A8S0PJD5</accession>
<dbReference type="EMBL" id="CACTIH010000078">
    <property type="protein sequence ID" value="CAA2951274.1"/>
    <property type="molecule type" value="Genomic_DNA"/>
</dbReference>
<name>A0A8S0PJD5_OLEEU</name>
<feature type="region of interest" description="Disordered" evidence="2">
    <location>
        <begin position="1"/>
        <end position="37"/>
    </location>
</feature>
<dbReference type="Gramene" id="OE9A044849T1">
    <property type="protein sequence ID" value="OE9A044849C1"/>
    <property type="gene ID" value="OE9A044849"/>
</dbReference>
<keyword evidence="4" id="KW-1185">Reference proteome</keyword>
<organism evidence="3 4">
    <name type="scientific">Olea europaea subsp. europaea</name>
    <dbReference type="NCBI Taxonomy" id="158383"/>
    <lineage>
        <taxon>Eukaryota</taxon>
        <taxon>Viridiplantae</taxon>
        <taxon>Streptophyta</taxon>
        <taxon>Embryophyta</taxon>
        <taxon>Tracheophyta</taxon>
        <taxon>Spermatophyta</taxon>
        <taxon>Magnoliopsida</taxon>
        <taxon>eudicotyledons</taxon>
        <taxon>Gunneridae</taxon>
        <taxon>Pentapetalae</taxon>
        <taxon>asterids</taxon>
        <taxon>lamiids</taxon>
        <taxon>Lamiales</taxon>
        <taxon>Oleaceae</taxon>
        <taxon>Oleeae</taxon>
        <taxon>Olea</taxon>
    </lineage>
</organism>
<keyword evidence="1" id="KW-0175">Coiled coil</keyword>
<evidence type="ECO:0000256" key="2">
    <source>
        <dbReference type="SAM" id="MobiDB-lite"/>
    </source>
</evidence>
<proteinExistence type="predicted"/>
<reference evidence="3 4" key="1">
    <citation type="submission" date="2019-12" db="EMBL/GenBank/DDBJ databases">
        <authorList>
            <person name="Alioto T."/>
            <person name="Alioto T."/>
            <person name="Gomez Garrido J."/>
        </authorList>
    </citation>
    <scope>NUCLEOTIDE SEQUENCE [LARGE SCALE GENOMIC DNA]</scope>
</reference>
<dbReference type="AlphaFoldDB" id="A0A8S0PJD5"/>
<protein>
    <submittedName>
        <fullName evidence="3">Uncharacterized protein</fullName>
    </submittedName>
</protein>
<dbReference type="Proteomes" id="UP000594638">
    <property type="component" value="Unassembled WGS sequence"/>
</dbReference>